<dbReference type="CDD" id="cd02015">
    <property type="entry name" value="TPP_AHAS"/>
    <property type="match status" value="1"/>
</dbReference>
<dbReference type="SUPFAM" id="SSF52518">
    <property type="entry name" value="Thiamin diphosphate-binding fold (THDP-binding)"/>
    <property type="match status" value="2"/>
</dbReference>
<dbReference type="FunFam" id="3.40.50.1220:FF:000008">
    <property type="entry name" value="Acetolactate synthase"/>
    <property type="match status" value="1"/>
</dbReference>
<keyword evidence="6 11" id="KW-0808">Transferase</keyword>
<dbReference type="PROSITE" id="PS00187">
    <property type="entry name" value="TPP_ENZYMES"/>
    <property type="match status" value="1"/>
</dbReference>
<dbReference type="InterPro" id="IPR029035">
    <property type="entry name" value="DHS-like_NAD/FAD-binding_dom"/>
</dbReference>
<dbReference type="FunFam" id="3.40.50.970:FF:000007">
    <property type="entry name" value="Acetolactate synthase"/>
    <property type="match status" value="1"/>
</dbReference>
<keyword evidence="7 11" id="KW-0479">Metal-binding</keyword>
<dbReference type="InterPro" id="IPR012000">
    <property type="entry name" value="Thiamin_PyroP_enz_cen_dom"/>
</dbReference>
<keyword evidence="5 11" id="KW-0028">Amino-acid biosynthesis</keyword>
<evidence type="ECO:0000256" key="7">
    <source>
        <dbReference type="ARBA" id="ARBA00022723"/>
    </source>
</evidence>
<dbReference type="Proteomes" id="UP001221217">
    <property type="component" value="Unassembled WGS sequence"/>
</dbReference>
<dbReference type="InterPro" id="IPR012001">
    <property type="entry name" value="Thiamin_PyroP_enz_TPP-bd_dom"/>
</dbReference>
<keyword evidence="9 11" id="KW-0786">Thiamine pyrophosphate</keyword>
<dbReference type="InterPro" id="IPR011766">
    <property type="entry name" value="TPP_enzyme_TPP-bd"/>
</dbReference>
<comment type="pathway">
    <text evidence="1 11">Amino-acid biosynthesis; L-isoleucine biosynthesis; L-isoleucine from 2-oxobutanoate: step 1/4.</text>
</comment>
<organism evidence="15 16">
    <name type="scientific">Candidatus Thalassospirochaeta sargassi</name>
    <dbReference type="NCBI Taxonomy" id="3119039"/>
    <lineage>
        <taxon>Bacteria</taxon>
        <taxon>Pseudomonadati</taxon>
        <taxon>Spirochaetota</taxon>
        <taxon>Spirochaetia</taxon>
        <taxon>Spirochaetales</taxon>
        <taxon>Spirochaetaceae</taxon>
        <taxon>Candidatus Thalassospirochaeta</taxon>
    </lineage>
</organism>
<evidence type="ECO:0000256" key="3">
    <source>
        <dbReference type="ARBA" id="ARBA00007812"/>
    </source>
</evidence>
<evidence type="ECO:0000256" key="4">
    <source>
        <dbReference type="ARBA" id="ARBA00013145"/>
    </source>
</evidence>
<sequence length="564" mass="60368">MSEKDKNKMTITGADAVLEALTNEGAEIIFGYPGGATLPLYDNLEKYGLRHILCRHEQGGAHMADGYARATGKAGICMATSGPGATNLVTGIATAFMDSTPVIAISGQVPREQIGNDAFQEVDITGITIPITKHNYLVNDPDTLSESVHEAFFLSTTGRKGPVLIDIPKDVLAANLKGPDKSQKAPVLEGYNPTIKGHSGQIKKAVALLKKAEKPVIISGGGVVGSGAEDALTEFARNTDIPVVATLTGKNGYPNTDRLYLGMIGYHGTAAGNNAIQKADVIVAVGTRFGDRTTGPLRNFAPNAVIIHIDIDPAEISKNVPSFLPIVGDASHIITSIADQLGTKNDSKRNEWRDYLLKLKTDREKPADDSRLNIPLILERLKKIVPDPIITTDVGRHQIFTAHHFPVDRKNSFITSAGLGTMGFGLPAAIGAKAGMPDDTVISINGDGSFLMCCQELVTAVEENLPVIAMVMKDQRLGMISQLQDAFYGERYNCCDLGNCVDFTKIAEGMGALGIRVETPEEIDDAIKTAINSGRPTVIEFILHEQGNTYPMVTGASLTEYIEE</sequence>
<dbReference type="GO" id="GO:0050660">
    <property type="term" value="F:flavin adenine dinucleotide binding"/>
    <property type="evidence" value="ECO:0007669"/>
    <property type="project" value="InterPro"/>
</dbReference>
<dbReference type="GO" id="GO:0000287">
    <property type="term" value="F:magnesium ion binding"/>
    <property type="evidence" value="ECO:0007669"/>
    <property type="project" value="UniProtKB-UniRule"/>
</dbReference>
<dbReference type="InterPro" id="IPR045229">
    <property type="entry name" value="TPP_enz"/>
</dbReference>
<dbReference type="PANTHER" id="PTHR18968:SF13">
    <property type="entry name" value="ACETOLACTATE SYNTHASE CATALYTIC SUBUNIT, MITOCHONDRIAL"/>
    <property type="match status" value="1"/>
</dbReference>
<dbReference type="Pfam" id="PF02775">
    <property type="entry name" value="TPP_enzyme_C"/>
    <property type="match status" value="1"/>
</dbReference>
<dbReference type="AlphaFoldDB" id="A0AAJ1IG21"/>
<comment type="cofactor">
    <cofactor evidence="11">
        <name>Mg(2+)</name>
        <dbReference type="ChEBI" id="CHEBI:18420"/>
    </cofactor>
    <text evidence="11">Binds 1 Mg(2+) ion per subunit.</text>
</comment>
<dbReference type="SUPFAM" id="SSF52467">
    <property type="entry name" value="DHS-like NAD/FAD-binding domain"/>
    <property type="match status" value="1"/>
</dbReference>
<evidence type="ECO:0000256" key="11">
    <source>
        <dbReference type="RuleBase" id="RU003591"/>
    </source>
</evidence>
<evidence type="ECO:0000256" key="2">
    <source>
        <dbReference type="ARBA" id="ARBA00005025"/>
    </source>
</evidence>
<evidence type="ECO:0000256" key="6">
    <source>
        <dbReference type="ARBA" id="ARBA00022679"/>
    </source>
</evidence>
<feature type="domain" description="Thiamine pyrophosphate enzyme TPP-binding" evidence="13">
    <location>
        <begin position="393"/>
        <end position="541"/>
    </location>
</feature>
<dbReference type="GO" id="GO:0030976">
    <property type="term" value="F:thiamine pyrophosphate binding"/>
    <property type="evidence" value="ECO:0007669"/>
    <property type="project" value="UniProtKB-UniRule"/>
</dbReference>
<feature type="domain" description="Thiamine pyrophosphate enzyme N-terminal TPP-binding" evidence="14">
    <location>
        <begin position="12"/>
        <end position="125"/>
    </location>
</feature>
<dbReference type="EC" id="2.2.1.6" evidence="4 11"/>
<protein>
    <recommendedName>
        <fullName evidence="4 11">Acetolactate synthase</fullName>
        <ecNumber evidence="4 11">2.2.1.6</ecNumber>
    </recommendedName>
</protein>
<accession>A0AAJ1IG21</accession>
<dbReference type="InterPro" id="IPR012846">
    <property type="entry name" value="Acetolactate_synth_lsu"/>
</dbReference>
<dbReference type="GO" id="GO:0005948">
    <property type="term" value="C:acetolactate synthase complex"/>
    <property type="evidence" value="ECO:0007669"/>
    <property type="project" value="TreeGrafter"/>
</dbReference>
<dbReference type="GO" id="GO:0009099">
    <property type="term" value="P:L-valine biosynthetic process"/>
    <property type="evidence" value="ECO:0007669"/>
    <property type="project" value="TreeGrafter"/>
</dbReference>
<proteinExistence type="inferred from homology"/>
<comment type="similarity">
    <text evidence="3 11">Belongs to the TPP enzyme family.</text>
</comment>
<dbReference type="CDD" id="cd07035">
    <property type="entry name" value="TPP_PYR_POX_like"/>
    <property type="match status" value="1"/>
</dbReference>
<keyword evidence="8 11" id="KW-0460">Magnesium</keyword>
<dbReference type="Pfam" id="PF00205">
    <property type="entry name" value="TPP_enzyme_M"/>
    <property type="match status" value="1"/>
</dbReference>
<dbReference type="InterPro" id="IPR029061">
    <property type="entry name" value="THDP-binding"/>
</dbReference>
<comment type="catalytic activity">
    <reaction evidence="11">
        <text>2 pyruvate + H(+) = (2S)-2-acetolactate + CO2</text>
        <dbReference type="Rhea" id="RHEA:25249"/>
        <dbReference type="ChEBI" id="CHEBI:15361"/>
        <dbReference type="ChEBI" id="CHEBI:15378"/>
        <dbReference type="ChEBI" id="CHEBI:16526"/>
        <dbReference type="ChEBI" id="CHEBI:58476"/>
        <dbReference type="EC" id="2.2.1.6"/>
    </reaction>
</comment>
<evidence type="ECO:0000256" key="1">
    <source>
        <dbReference type="ARBA" id="ARBA00004974"/>
    </source>
</evidence>
<dbReference type="Gene3D" id="3.40.50.1220">
    <property type="entry name" value="TPP-binding domain"/>
    <property type="match status" value="1"/>
</dbReference>
<comment type="cofactor">
    <cofactor evidence="11">
        <name>thiamine diphosphate</name>
        <dbReference type="ChEBI" id="CHEBI:58937"/>
    </cofactor>
    <text evidence="11">Binds 1 thiamine pyrophosphate per subunit.</text>
</comment>
<evidence type="ECO:0000256" key="5">
    <source>
        <dbReference type="ARBA" id="ARBA00022605"/>
    </source>
</evidence>
<evidence type="ECO:0000313" key="16">
    <source>
        <dbReference type="Proteomes" id="UP001221217"/>
    </source>
</evidence>
<dbReference type="EMBL" id="JAQQAL010000026">
    <property type="protein sequence ID" value="MDC7227499.1"/>
    <property type="molecule type" value="Genomic_DNA"/>
</dbReference>
<comment type="pathway">
    <text evidence="2 11">Amino-acid biosynthesis; L-valine biosynthesis; L-valine from pyruvate: step 1/4.</text>
</comment>
<reference evidence="15 16" key="1">
    <citation type="submission" date="2022-12" db="EMBL/GenBank/DDBJ databases">
        <title>Metagenome assembled genome from gulf of manar.</title>
        <authorList>
            <person name="Kohli P."/>
            <person name="Pk S."/>
            <person name="Venkata Ramana C."/>
            <person name="Sasikala C."/>
        </authorList>
    </citation>
    <scope>NUCLEOTIDE SEQUENCE [LARGE SCALE GENOMIC DNA]</scope>
    <source>
        <strain evidence="15">JB008</strain>
    </source>
</reference>
<evidence type="ECO:0000259" key="12">
    <source>
        <dbReference type="Pfam" id="PF00205"/>
    </source>
</evidence>
<dbReference type="Gene3D" id="3.40.50.970">
    <property type="match status" value="2"/>
</dbReference>
<evidence type="ECO:0000313" key="15">
    <source>
        <dbReference type="EMBL" id="MDC7227499.1"/>
    </source>
</evidence>
<evidence type="ECO:0000259" key="13">
    <source>
        <dbReference type="Pfam" id="PF02775"/>
    </source>
</evidence>
<keyword evidence="10 11" id="KW-0100">Branched-chain amino acid biosynthesis</keyword>
<name>A0AAJ1IG21_9SPIO</name>
<feature type="domain" description="Thiamine pyrophosphate enzyme central" evidence="12">
    <location>
        <begin position="202"/>
        <end position="335"/>
    </location>
</feature>
<dbReference type="InterPro" id="IPR039368">
    <property type="entry name" value="AHAS_TPP"/>
</dbReference>
<dbReference type="NCBIfam" id="TIGR00118">
    <property type="entry name" value="acolac_lg"/>
    <property type="match status" value="1"/>
</dbReference>
<evidence type="ECO:0000259" key="14">
    <source>
        <dbReference type="Pfam" id="PF02776"/>
    </source>
</evidence>
<evidence type="ECO:0000256" key="8">
    <source>
        <dbReference type="ARBA" id="ARBA00022842"/>
    </source>
</evidence>
<dbReference type="InterPro" id="IPR000399">
    <property type="entry name" value="TPP-bd_CS"/>
</dbReference>
<dbReference type="GO" id="GO:0009097">
    <property type="term" value="P:isoleucine biosynthetic process"/>
    <property type="evidence" value="ECO:0007669"/>
    <property type="project" value="TreeGrafter"/>
</dbReference>
<dbReference type="Pfam" id="PF02776">
    <property type="entry name" value="TPP_enzyme_N"/>
    <property type="match status" value="1"/>
</dbReference>
<gene>
    <name evidence="15" type="primary">ilvB</name>
    <name evidence="15" type="ORF">PQJ61_12110</name>
</gene>
<dbReference type="GO" id="GO:0003984">
    <property type="term" value="F:acetolactate synthase activity"/>
    <property type="evidence" value="ECO:0007669"/>
    <property type="project" value="UniProtKB-EC"/>
</dbReference>
<evidence type="ECO:0000256" key="9">
    <source>
        <dbReference type="ARBA" id="ARBA00023052"/>
    </source>
</evidence>
<dbReference type="PANTHER" id="PTHR18968">
    <property type="entry name" value="THIAMINE PYROPHOSPHATE ENZYMES"/>
    <property type="match status" value="1"/>
</dbReference>
<comment type="caution">
    <text evidence="15">The sequence shown here is derived from an EMBL/GenBank/DDBJ whole genome shotgun (WGS) entry which is preliminary data.</text>
</comment>
<evidence type="ECO:0000256" key="10">
    <source>
        <dbReference type="ARBA" id="ARBA00023304"/>
    </source>
</evidence>